<dbReference type="Pfam" id="PF01593">
    <property type="entry name" value="Amino_oxidase"/>
    <property type="match status" value="1"/>
</dbReference>
<comment type="caution">
    <text evidence="2">The sequence shown here is derived from an EMBL/GenBank/DDBJ whole genome shotgun (WGS) entry which is preliminary data.</text>
</comment>
<evidence type="ECO:0000313" key="3">
    <source>
        <dbReference type="Proteomes" id="UP001515480"/>
    </source>
</evidence>
<evidence type="ECO:0000313" key="2">
    <source>
        <dbReference type="EMBL" id="KAL1511359.1"/>
    </source>
</evidence>
<evidence type="ECO:0000259" key="1">
    <source>
        <dbReference type="Pfam" id="PF01593"/>
    </source>
</evidence>
<dbReference type="GO" id="GO:0016491">
    <property type="term" value="F:oxidoreductase activity"/>
    <property type="evidence" value="ECO:0007669"/>
    <property type="project" value="InterPro"/>
</dbReference>
<dbReference type="PANTHER" id="PTHR10742">
    <property type="entry name" value="FLAVIN MONOAMINE OXIDASE"/>
    <property type="match status" value="1"/>
</dbReference>
<dbReference type="InterPro" id="IPR036188">
    <property type="entry name" value="FAD/NAD-bd_sf"/>
</dbReference>
<dbReference type="Proteomes" id="UP001515480">
    <property type="component" value="Unassembled WGS sequence"/>
</dbReference>
<gene>
    <name evidence="2" type="ORF">AB1Y20_006161</name>
</gene>
<name>A0AB34J1W2_PRYPA</name>
<dbReference type="InterPro" id="IPR050281">
    <property type="entry name" value="Flavin_monoamine_oxidase"/>
</dbReference>
<reference evidence="2 3" key="1">
    <citation type="journal article" date="2024" name="Science">
        <title>Giant polyketide synthase enzymes in the biosynthesis of giant marine polyether toxins.</title>
        <authorList>
            <person name="Fallon T.R."/>
            <person name="Shende V.V."/>
            <person name="Wierzbicki I.H."/>
            <person name="Pendleton A.L."/>
            <person name="Watervoot N.F."/>
            <person name="Auber R.P."/>
            <person name="Gonzalez D.J."/>
            <person name="Wisecaver J.H."/>
            <person name="Moore B.S."/>
        </authorList>
    </citation>
    <scope>NUCLEOTIDE SEQUENCE [LARGE SCALE GENOMIC DNA]</scope>
    <source>
        <strain evidence="2 3">12B1</strain>
    </source>
</reference>
<dbReference type="PANTHER" id="PTHR10742:SF418">
    <property type="entry name" value="AMINE OXIDASE DOMAIN-CONTAINING PROTEIN"/>
    <property type="match status" value="1"/>
</dbReference>
<proteinExistence type="predicted"/>
<dbReference type="Gene3D" id="3.50.50.60">
    <property type="entry name" value="FAD/NAD(P)-binding domain"/>
    <property type="match status" value="1"/>
</dbReference>
<dbReference type="SUPFAM" id="SSF54373">
    <property type="entry name" value="FAD-linked reductases, C-terminal domain"/>
    <property type="match status" value="1"/>
</dbReference>
<dbReference type="InterPro" id="IPR002937">
    <property type="entry name" value="Amino_oxidase"/>
</dbReference>
<dbReference type="AlphaFoldDB" id="A0AB34J1W2"/>
<sequence length="465" mass="48992">MAPPRVAVVGAGLAGLRAAQRLREAGARPIVLEASDSTGGRVRQRLSPWDGSLIECGAEFAHGEAAAAKRCCDALRLPTRRVFTAAHGDGGPDAHAAPDGGVALYYLAGRRLRHDADDAAFVALGGALARLASLRVAETDARTLREYLDDEGVPPRALPLAAASYANTLGVGSDLDCLPLRAVAELEARWLADGEGDYRLAGEGSLGALCAALLGEGELRLQWRVARIDSSGGGGVRVESDDGRVVEAEGVVVAVPVAVLRAGGLEFVPRLPPEKTAAIGSIRTLRALKLVVQFACKPYGGEALLHSMLCADCVVPELWLRGGRRADSWIVSGFATGDFAESLAAMPRDEANARFVAQLARVLPESPGLRALQQAQRYFDVFDWGAEPHVLGGYSAPSLEELPEARAIYRRSEAAGRVVFAGEATQESMMTMSAALDSGTRAATELIEGPLRSLLSDAPTIRSKM</sequence>
<organism evidence="2 3">
    <name type="scientific">Prymnesium parvum</name>
    <name type="common">Toxic golden alga</name>
    <dbReference type="NCBI Taxonomy" id="97485"/>
    <lineage>
        <taxon>Eukaryota</taxon>
        <taxon>Haptista</taxon>
        <taxon>Haptophyta</taxon>
        <taxon>Prymnesiophyceae</taxon>
        <taxon>Prymnesiales</taxon>
        <taxon>Prymnesiaceae</taxon>
        <taxon>Prymnesium</taxon>
    </lineage>
</organism>
<keyword evidence="3" id="KW-1185">Reference proteome</keyword>
<dbReference type="EMBL" id="JBGBPQ010000014">
    <property type="protein sequence ID" value="KAL1511359.1"/>
    <property type="molecule type" value="Genomic_DNA"/>
</dbReference>
<dbReference type="SUPFAM" id="SSF51905">
    <property type="entry name" value="FAD/NAD(P)-binding domain"/>
    <property type="match status" value="1"/>
</dbReference>
<protein>
    <recommendedName>
        <fullName evidence="1">Amine oxidase domain-containing protein</fullName>
    </recommendedName>
</protein>
<feature type="domain" description="Amine oxidase" evidence="1">
    <location>
        <begin position="13"/>
        <end position="447"/>
    </location>
</feature>
<accession>A0AB34J1W2</accession>